<comment type="function">
    <text evidence="1 6">Catalyzes the reversible cyclization of carbamoyl aspartate to dihydroorotate.</text>
</comment>
<comment type="cofactor">
    <cofactor evidence="6">
        <name>Zn(2+)</name>
        <dbReference type="ChEBI" id="CHEBI:29105"/>
    </cofactor>
    <text evidence="6">Binds 2 Zn(2+) ions per subunit.</text>
</comment>
<feature type="binding site" evidence="6">
    <location>
        <begin position="63"/>
        <end position="65"/>
    </location>
    <ligand>
        <name>substrate</name>
    </ligand>
</feature>
<dbReference type="Proteomes" id="UP001177120">
    <property type="component" value="Unassembled WGS sequence"/>
</dbReference>
<protein>
    <recommendedName>
        <fullName evidence="6">Dihydroorotase</fullName>
        <shortName evidence="6">DHOase</shortName>
        <ecNumber evidence="6">3.5.2.3</ecNumber>
    </recommendedName>
</protein>
<dbReference type="PROSITE" id="PS00483">
    <property type="entry name" value="DIHYDROOROTASE_2"/>
    <property type="match status" value="1"/>
</dbReference>
<feature type="binding site" evidence="6">
    <location>
        <position position="61"/>
    </location>
    <ligand>
        <name>Zn(2+)</name>
        <dbReference type="ChEBI" id="CHEBI:29105"/>
        <label>1</label>
    </ligand>
</feature>
<comment type="pathway">
    <text evidence="6">Pyrimidine metabolism; UMP biosynthesis via de novo pathway; (S)-dihydroorotate from bicarbonate: step 3/3.</text>
</comment>
<name>A0ABS2WFM9_9BACL</name>
<feature type="binding site" evidence="6">
    <location>
        <position position="153"/>
    </location>
    <ligand>
        <name>Zn(2+)</name>
        <dbReference type="ChEBI" id="CHEBI:29105"/>
        <label>2</label>
    </ligand>
</feature>
<keyword evidence="9" id="KW-1185">Reference proteome</keyword>
<feature type="domain" description="Dihydroorotase catalytic" evidence="7">
    <location>
        <begin position="50"/>
        <end position="238"/>
    </location>
</feature>
<dbReference type="HAMAP" id="MF_00220_B">
    <property type="entry name" value="PyrC_classI_B"/>
    <property type="match status" value="1"/>
</dbReference>
<dbReference type="InterPro" id="IPR024403">
    <property type="entry name" value="DHOase_cat"/>
</dbReference>
<dbReference type="RefSeq" id="WP_205492493.1">
    <property type="nucleotide sequence ID" value="NZ_JAFHAP010000004.1"/>
</dbReference>
<dbReference type="Gene3D" id="2.30.40.10">
    <property type="entry name" value="Urease, subunit C, domain 1"/>
    <property type="match status" value="1"/>
</dbReference>
<dbReference type="GO" id="GO:0004151">
    <property type="term" value="F:dihydroorotase activity"/>
    <property type="evidence" value="ECO:0007669"/>
    <property type="project" value="UniProtKB-EC"/>
</dbReference>
<dbReference type="Pfam" id="PF12890">
    <property type="entry name" value="DHOase"/>
    <property type="match status" value="1"/>
</dbReference>
<dbReference type="SUPFAM" id="SSF51338">
    <property type="entry name" value="Composite domain of metallo-dependent hydrolases"/>
    <property type="match status" value="1"/>
</dbReference>
<evidence type="ECO:0000259" key="7">
    <source>
        <dbReference type="Pfam" id="PF12890"/>
    </source>
</evidence>
<feature type="binding site" evidence="6">
    <location>
        <position position="63"/>
    </location>
    <ligand>
        <name>Zn(2+)</name>
        <dbReference type="ChEBI" id="CHEBI:29105"/>
        <label>1</label>
    </ligand>
</feature>
<dbReference type="NCBIfam" id="TIGR00857">
    <property type="entry name" value="pyrC_multi"/>
    <property type="match status" value="1"/>
</dbReference>
<evidence type="ECO:0000256" key="3">
    <source>
        <dbReference type="ARBA" id="ARBA00022723"/>
    </source>
</evidence>
<feature type="binding site" evidence="6">
    <location>
        <position position="306"/>
    </location>
    <ligand>
        <name>Zn(2+)</name>
        <dbReference type="ChEBI" id="CHEBI:29105"/>
        <label>1</label>
    </ligand>
</feature>
<dbReference type="CDD" id="cd01317">
    <property type="entry name" value="DHOase_IIa"/>
    <property type="match status" value="1"/>
</dbReference>
<keyword evidence="3 6" id="KW-0479">Metal-binding</keyword>
<feature type="binding site" evidence="6">
    <location>
        <position position="95"/>
    </location>
    <ligand>
        <name>substrate</name>
    </ligand>
</feature>
<reference evidence="8" key="1">
    <citation type="journal article" date="2024" name="Int. J. Syst. Evol. Microbiol.">
        <title>Polycladomyces zharkentensis sp. nov., a novel thermophilic cellulose- and starch-degrading member of the Bacillota from a geothermal aquifer in Kazakhstan.</title>
        <authorList>
            <person name="Mashzhan A."/>
            <person name="Kistaubayeva A."/>
            <person name="Javier-Lopez R."/>
            <person name="Bissenova U."/>
            <person name="Bissenbay A."/>
            <person name="Birkeland N.K."/>
        </authorList>
    </citation>
    <scope>NUCLEOTIDE SEQUENCE</scope>
    <source>
        <strain evidence="8">ZKZ2T</strain>
    </source>
</reference>
<dbReference type="InterPro" id="IPR002195">
    <property type="entry name" value="Dihydroorotase_CS"/>
</dbReference>
<gene>
    <name evidence="6" type="primary">pyrC</name>
    <name evidence="8" type="ORF">JQC72_02230</name>
</gene>
<feature type="binding site" evidence="6">
    <location>
        <position position="233"/>
    </location>
    <ligand>
        <name>Zn(2+)</name>
        <dbReference type="ChEBI" id="CHEBI:29105"/>
        <label>2</label>
    </ligand>
</feature>
<dbReference type="PROSITE" id="PS00482">
    <property type="entry name" value="DIHYDROOROTASE_1"/>
    <property type="match status" value="1"/>
</dbReference>
<sequence length="449" mass="48475">MNHILLKNGRILDEKTGETVPADVRIENGVIAAIGRDLPEAGAETVDVAGRLIVPGLIDMHVHLREPGFEHKETIATGTAAAARGGFTTVACMPNTRPVADTPEVIARIRETAEREGRVRVLPIAAITKRELGEELTDFAALKEAGAIALSDDGVGVQSARMMKRAMAWASELDLPIVAHCEDNSLAKGGCVHDGIFAASHGLPGIPGSAEAVHVARDIVLAEETEVHYHVCHISAKTSVDLVRLAKQKGLRVTAEVTPHHLLLSDEDIPGPDPMYKMNPPLRSAEDRAALLEALKDGTIDIIATDHAPHTAQEKEMGIRQAPFGIVGLETAFPLLYTRLVLTGHLTLMQLVEKLTRRPAELFGLPWGRLAEGQTADITVIDLDEERTIDPDAFISKGKNTPFAGWRAKGWPVLTMVQGRVTWRESVRSVQSPESGTKVLSATCEVEGY</sequence>
<comment type="catalytic activity">
    <reaction evidence="6">
        <text>(S)-dihydroorotate + H2O = N-carbamoyl-L-aspartate + H(+)</text>
        <dbReference type="Rhea" id="RHEA:24296"/>
        <dbReference type="ChEBI" id="CHEBI:15377"/>
        <dbReference type="ChEBI" id="CHEBI:15378"/>
        <dbReference type="ChEBI" id="CHEBI:30864"/>
        <dbReference type="ChEBI" id="CHEBI:32814"/>
        <dbReference type="EC" id="3.5.2.3"/>
    </reaction>
</comment>
<dbReference type="NCBIfam" id="NF006837">
    <property type="entry name" value="PRK09357.1-2"/>
    <property type="match status" value="1"/>
</dbReference>
<feature type="binding site" evidence="6">
    <location>
        <position position="180"/>
    </location>
    <ligand>
        <name>Zn(2+)</name>
        <dbReference type="ChEBI" id="CHEBI:29105"/>
        <label>2</label>
    </ligand>
</feature>
<dbReference type="PANTHER" id="PTHR43668">
    <property type="entry name" value="ALLANTOINASE"/>
    <property type="match status" value="1"/>
</dbReference>
<dbReference type="InterPro" id="IPR011059">
    <property type="entry name" value="Metal-dep_hydrolase_composite"/>
</dbReference>
<dbReference type="EMBL" id="JAFHAP010000004">
    <property type="protein sequence ID" value="MBN2908338.1"/>
    <property type="molecule type" value="Genomic_DNA"/>
</dbReference>
<feature type="binding site" evidence="6">
    <location>
        <position position="310"/>
    </location>
    <ligand>
        <name>substrate</name>
    </ligand>
</feature>
<evidence type="ECO:0000256" key="4">
    <source>
        <dbReference type="ARBA" id="ARBA00022801"/>
    </source>
</evidence>
<proteinExistence type="inferred from homology"/>
<dbReference type="EC" id="3.5.2.3" evidence="6"/>
<comment type="caution">
    <text evidence="8">The sequence shown here is derived from an EMBL/GenBank/DDBJ whole genome shotgun (WGS) entry which is preliminary data.</text>
</comment>
<dbReference type="InterPro" id="IPR032466">
    <property type="entry name" value="Metal_Hydrolase"/>
</dbReference>
<feature type="binding site" evidence="6">
    <location>
        <position position="153"/>
    </location>
    <ligand>
        <name>Zn(2+)</name>
        <dbReference type="ChEBI" id="CHEBI:29105"/>
        <label>1</label>
    </ligand>
</feature>
<evidence type="ECO:0000256" key="6">
    <source>
        <dbReference type="HAMAP-Rule" id="MF_00220"/>
    </source>
</evidence>
<feature type="binding site" evidence="6">
    <location>
        <begin position="324"/>
        <end position="325"/>
    </location>
    <ligand>
        <name>substrate</name>
    </ligand>
</feature>
<dbReference type="Gene3D" id="3.20.20.140">
    <property type="entry name" value="Metal-dependent hydrolases"/>
    <property type="match status" value="1"/>
</dbReference>
<feature type="binding site" evidence="6">
    <location>
        <position position="279"/>
    </location>
    <ligand>
        <name>substrate</name>
    </ligand>
</feature>
<evidence type="ECO:0000313" key="8">
    <source>
        <dbReference type="EMBL" id="MBN2908338.1"/>
    </source>
</evidence>
<evidence type="ECO:0000256" key="1">
    <source>
        <dbReference type="ARBA" id="ARBA00002368"/>
    </source>
</evidence>
<feature type="active site" evidence="6">
    <location>
        <position position="306"/>
    </location>
</feature>
<evidence type="ECO:0000313" key="9">
    <source>
        <dbReference type="Proteomes" id="UP001177120"/>
    </source>
</evidence>
<accession>A0ABS2WFM9</accession>
<keyword evidence="6" id="KW-0862">Zinc</keyword>
<dbReference type="InterPro" id="IPR050138">
    <property type="entry name" value="DHOase/Allantoinase_Hydrolase"/>
</dbReference>
<comment type="similarity">
    <text evidence="2 6">Belongs to the metallo-dependent hydrolases superfamily. DHOase family. Class I DHOase subfamily.</text>
</comment>
<dbReference type="SUPFAM" id="SSF51556">
    <property type="entry name" value="Metallo-dependent hydrolases"/>
    <property type="match status" value="1"/>
</dbReference>
<dbReference type="PANTHER" id="PTHR43668:SF2">
    <property type="entry name" value="ALLANTOINASE"/>
    <property type="match status" value="1"/>
</dbReference>
<keyword evidence="5 6" id="KW-0665">Pyrimidine biosynthesis</keyword>
<evidence type="ECO:0000256" key="5">
    <source>
        <dbReference type="ARBA" id="ARBA00022975"/>
    </source>
</evidence>
<organism evidence="8 9">
    <name type="scientific">Polycladomyces zharkentensis</name>
    <dbReference type="NCBI Taxonomy" id="2807616"/>
    <lineage>
        <taxon>Bacteria</taxon>
        <taxon>Bacillati</taxon>
        <taxon>Bacillota</taxon>
        <taxon>Bacilli</taxon>
        <taxon>Bacillales</taxon>
        <taxon>Thermoactinomycetaceae</taxon>
        <taxon>Polycladomyces</taxon>
    </lineage>
</organism>
<dbReference type="InterPro" id="IPR004722">
    <property type="entry name" value="DHOase"/>
</dbReference>
<evidence type="ECO:0000256" key="2">
    <source>
        <dbReference type="ARBA" id="ARBA00010286"/>
    </source>
</evidence>
<keyword evidence="4 6" id="KW-0378">Hydrolase</keyword>